<dbReference type="InterPro" id="IPR013154">
    <property type="entry name" value="ADH-like_N"/>
</dbReference>
<proteinExistence type="predicted"/>
<dbReference type="InterPro" id="IPR020843">
    <property type="entry name" value="ER"/>
</dbReference>
<protein>
    <submittedName>
        <fullName evidence="4">NADPH2:quinone reductase</fullName>
        <ecNumber evidence="4">1.6.5.5</ecNumber>
    </submittedName>
</protein>
<dbReference type="PANTHER" id="PTHR48106">
    <property type="entry name" value="QUINONE OXIDOREDUCTASE PIG3-RELATED"/>
    <property type="match status" value="1"/>
</dbReference>
<name>A0A1P8UN98_9RHOB</name>
<geneLocation type="plasmid" evidence="5">
    <name>ppaby1</name>
</geneLocation>
<feature type="domain" description="Enoyl reductase (ER)" evidence="3">
    <location>
        <begin position="10"/>
        <end position="318"/>
    </location>
</feature>
<dbReference type="Gene3D" id="3.40.50.720">
    <property type="entry name" value="NAD(P)-binding Rossmann-like Domain"/>
    <property type="match status" value="1"/>
</dbReference>
<dbReference type="InterPro" id="IPR013149">
    <property type="entry name" value="ADH-like_C"/>
</dbReference>
<evidence type="ECO:0000313" key="4">
    <source>
        <dbReference type="EMBL" id="APZ50853.1"/>
    </source>
</evidence>
<evidence type="ECO:0000313" key="5">
    <source>
        <dbReference type="Proteomes" id="UP000187059"/>
    </source>
</evidence>
<dbReference type="OrthoDB" id="9805883at2"/>
<dbReference type="EMBL" id="CP015091">
    <property type="protein sequence ID" value="APZ50853.1"/>
    <property type="molecule type" value="Genomic_DNA"/>
</dbReference>
<dbReference type="SUPFAM" id="SSF51735">
    <property type="entry name" value="NAD(P)-binding Rossmann-fold domains"/>
    <property type="match status" value="1"/>
</dbReference>
<dbReference type="SUPFAM" id="SSF50129">
    <property type="entry name" value="GroES-like"/>
    <property type="match status" value="1"/>
</dbReference>
<dbReference type="Pfam" id="PF00107">
    <property type="entry name" value="ADH_zinc_N"/>
    <property type="match status" value="1"/>
</dbReference>
<sequence>MKAAFYSENGGPEVLNYGEVDDPACGATEIAIDVRAISIEGGDLLHRRITPVAGALHVPGYQAAGIVSEVGAEVRSVKVGDRVVGFNWSGSHAERFVVPEHFAYPVPDGLDLATAATVPVAFGTAHDALFEFGGLGAGETVLIHGATGGVGIALVQLAKQAGATVIGTASSEDKIRRLAALGLDHGFNGRESDIRGAVMTVTGGAGADLALDLVGGPKFPELVAALRPRGRLVLIGFASGEQPVLDPAAIRQGGLCVTGLMFGKRMHLPEIRARISGLIADVAAGTFAMPIERQFALKEAAAAHRYMEQSRPFGKVVLIP</sequence>
<keyword evidence="4" id="KW-0614">Plasmid</keyword>
<accession>A0A1P8UN98</accession>
<organism evidence="4 5">
    <name type="scientific">Salipiger abyssi</name>
    <dbReference type="NCBI Taxonomy" id="1250539"/>
    <lineage>
        <taxon>Bacteria</taxon>
        <taxon>Pseudomonadati</taxon>
        <taxon>Pseudomonadota</taxon>
        <taxon>Alphaproteobacteria</taxon>
        <taxon>Rhodobacterales</taxon>
        <taxon>Roseobacteraceae</taxon>
        <taxon>Salipiger</taxon>
    </lineage>
</organism>
<evidence type="ECO:0000256" key="2">
    <source>
        <dbReference type="ARBA" id="ARBA00023002"/>
    </source>
</evidence>
<dbReference type="PANTHER" id="PTHR48106:SF18">
    <property type="entry name" value="QUINONE OXIDOREDUCTASE PIG3"/>
    <property type="match status" value="1"/>
</dbReference>
<dbReference type="Proteomes" id="UP000187059">
    <property type="component" value="Plasmid pPABY1"/>
</dbReference>
<keyword evidence="5" id="KW-1185">Reference proteome</keyword>
<dbReference type="EC" id="1.6.5.5" evidence="4"/>
<evidence type="ECO:0000256" key="1">
    <source>
        <dbReference type="ARBA" id="ARBA00022857"/>
    </source>
</evidence>
<dbReference type="AlphaFoldDB" id="A0A1P8UN98"/>
<evidence type="ECO:0000259" key="3">
    <source>
        <dbReference type="SMART" id="SM00829"/>
    </source>
</evidence>
<dbReference type="Pfam" id="PF08240">
    <property type="entry name" value="ADH_N"/>
    <property type="match status" value="1"/>
</dbReference>
<keyword evidence="1" id="KW-0521">NADP</keyword>
<dbReference type="InterPro" id="IPR011032">
    <property type="entry name" value="GroES-like_sf"/>
</dbReference>
<reference evidence="4 5" key="1">
    <citation type="submission" date="2016-04" db="EMBL/GenBank/DDBJ databases">
        <title>Deep-sea bacteria in the southern Pacific.</title>
        <authorList>
            <person name="Tang K."/>
        </authorList>
    </citation>
    <scope>NUCLEOTIDE SEQUENCE [LARGE SCALE GENOMIC DNA]</scope>
    <source>
        <strain evidence="4 5">JLT2014</strain>
        <plasmid evidence="5">ppaby1</plasmid>
    </source>
</reference>
<keyword evidence="2 4" id="KW-0560">Oxidoreductase</keyword>
<dbReference type="GO" id="GO:0070402">
    <property type="term" value="F:NADPH binding"/>
    <property type="evidence" value="ECO:0007669"/>
    <property type="project" value="TreeGrafter"/>
</dbReference>
<dbReference type="KEGG" id="paby:Ga0080574_TMP519"/>
<dbReference type="InterPro" id="IPR036291">
    <property type="entry name" value="NAD(P)-bd_dom_sf"/>
</dbReference>
<gene>
    <name evidence="4" type="ORF">Ga0080574_TMP519</name>
</gene>
<dbReference type="GO" id="GO:0003960">
    <property type="term" value="F:quinone reductase (NADPH) activity"/>
    <property type="evidence" value="ECO:0007669"/>
    <property type="project" value="UniProtKB-EC"/>
</dbReference>
<dbReference type="SMART" id="SM00829">
    <property type="entry name" value="PKS_ER"/>
    <property type="match status" value="1"/>
</dbReference>
<dbReference type="RefSeq" id="WP_076695042.1">
    <property type="nucleotide sequence ID" value="NZ_CP015091.1"/>
</dbReference>
<dbReference type="Gene3D" id="3.90.180.10">
    <property type="entry name" value="Medium-chain alcohol dehydrogenases, catalytic domain"/>
    <property type="match status" value="1"/>
</dbReference>